<proteinExistence type="predicted"/>
<protein>
    <submittedName>
        <fullName evidence="1">Uncharacterized protein</fullName>
    </submittedName>
</protein>
<dbReference type="Gramene" id="MELO3C033390.2.1">
    <property type="protein sequence ID" value="MELO3C033390.2.1"/>
    <property type="gene ID" value="MELO3C033390.2"/>
</dbReference>
<evidence type="ECO:0000313" key="1">
    <source>
        <dbReference type="EnsemblPlants" id="MELO3C033390.2.1"/>
    </source>
</evidence>
<organism evidence="1">
    <name type="scientific">Cucumis melo</name>
    <name type="common">Muskmelon</name>
    <dbReference type="NCBI Taxonomy" id="3656"/>
    <lineage>
        <taxon>Eukaryota</taxon>
        <taxon>Viridiplantae</taxon>
        <taxon>Streptophyta</taxon>
        <taxon>Embryophyta</taxon>
        <taxon>Tracheophyta</taxon>
        <taxon>Spermatophyta</taxon>
        <taxon>Magnoliopsida</taxon>
        <taxon>eudicotyledons</taxon>
        <taxon>Gunneridae</taxon>
        <taxon>Pentapetalae</taxon>
        <taxon>rosids</taxon>
        <taxon>fabids</taxon>
        <taxon>Cucurbitales</taxon>
        <taxon>Cucurbitaceae</taxon>
        <taxon>Benincaseae</taxon>
        <taxon>Cucumis</taxon>
    </lineage>
</organism>
<sequence>MTVFSDDIHMTRGVEWRTRLVRRLHTLGIWCKHNVKDGYYRCMNDVRYTNVENSYSRRIANVRIVDIGNSLSSMELVSRRVSFDGLLDICFCVKSSILDVFNTYDNVFMHQESPHFLKWISPYLHEHETSTRLYLFCGDDKQDRNPSASGCSLREDKIFSFNLKIAGKVLEEGHTSKKLKFYHNVLMLRHKEELNKARGWTNNYITFVDVN</sequence>
<dbReference type="EnsemblPlants" id="MELO3C033390.2.1">
    <property type="protein sequence ID" value="MELO3C033390.2.1"/>
    <property type="gene ID" value="MELO3C033390.2"/>
</dbReference>
<reference evidence="1" key="1">
    <citation type="submission" date="2023-03" db="UniProtKB">
        <authorList>
            <consortium name="EnsemblPlants"/>
        </authorList>
    </citation>
    <scope>IDENTIFICATION</scope>
</reference>
<name>A0A9I9EGF8_CUCME</name>
<accession>A0A9I9EGF8</accession>
<dbReference type="AlphaFoldDB" id="A0A9I9EGF8"/>